<proteinExistence type="predicted"/>
<feature type="transmembrane region" description="Helical" evidence="1">
    <location>
        <begin position="333"/>
        <end position="360"/>
    </location>
</feature>
<feature type="transmembrane region" description="Helical" evidence="1">
    <location>
        <begin position="56"/>
        <end position="74"/>
    </location>
</feature>
<feature type="transmembrane region" description="Helical" evidence="1">
    <location>
        <begin position="372"/>
        <end position="395"/>
    </location>
</feature>
<feature type="transmembrane region" description="Helical" evidence="1">
    <location>
        <begin position="416"/>
        <end position="437"/>
    </location>
</feature>
<dbReference type="Proteomes" id="UP000249065">
    <property type="component" value="Unassembled WGS sequence"/>
</dbReference>
<evidence type="ECO:0000259" key="2">
    <source>
        <dbReference type="Pfam" id="PF07158"/>
    </source>
</evidence>
<dbReference type="RefSeq" id="WP_111468300.1">
    <property type="nucleotide sequence ID" value="NZ_QLIX01000002.1"/>
</dbReference>
<dbReference type="EMBL" id="QLIX01000002">
    <property type="protein sequence ID" value="RAI60115.1"/>
    <property type="molecule type" value="Genomic_DNA"/>
</dbReference>
<dbReference type="PANTHER" id="PTHR42826">
    <property type="entry name" value="DICARBOXYLATE TRANSPORTER 2.1, CHLOROPLASTIC"/>
    <property type="match status" value="1"/>
</dbReference>
<feature type="transmembrane region" description="Helical" evidence="1">
    <location>
        <begin position="94"/>
        <end position="123"/>
    </location>
</feature>
<evidence type="ECO:0000256" key="1">
    <source>
        <dbReference type="SAM" id="Phobius"/>
    </source>
</evidence>
<comment type="caution">
    <text evidence="3">The sequence shown here is derived from an EMBL/GenBank/DDBJ whole genome shotgun (WGS) entry which is preliminary data.</text>
</comment>
<accession>A0A327MC78</accession>
<organism evidence="3 4">
    <name type="scientific">Roseicella frigidaeris</name>
    <dbReference type="NCBI Taxonomy" id="2230885"/>
    <lineage>
        <taxon>Bacteria</taxon>
        <taxon>Pseudomonadati</taxon>
        <taxon>Pseudomonadota</taxon>
        <taxon>Alphaproteobacteria</taxon>
        <taxon>Acetobacterales</taxon>
        <taxon>Roseomonadaceae</taxon>
        <taxon>Roseicella</taxon>
    </lineage>
</organism>
<sequence>MSPQTASILGLVVMFVVATALPINMGALALAMAFLVGTLFVGMSSAAIIGGFPGDLFVTLVGITYLFAIAQKNGTIDWLVHQAVRAVRGRIAAIPWIMFAVAAALTAVGAVSPAACAILAPIALQFAKAYGISPLLMGLLVIHGAQGGGFSPISIYGGITNQIVARSGLPVSETSLFLASLGYNLLCAVGVFLAFGGRQLLHRRAAADGVTGDEHGPAGIPMSGHGTSADASLALPAHPAAARLDPQQLATLAGLAALAVGALVFNLNVGLVAVTVAVILTLLAPAEQKGAVDKIGWSTILLVGGVVTYVGVLQKSGAIDSVGQGVSGMGAPLLAALLLCYIGGVVSAFASSVGVLGAIIPLAVPFLQHGEIGTAGMIAALAVSSTVVDVSPFSTNGALVVANAQPEERDSVYRRFLIYSILVVLAGPLLAWLIFIVPGWM</sequence>
<keyword evidence="4" id="KW-1185">Reference proteome</keyword>
<dbReference type="AlphaFoldDB" id="A0A327MC78"/>
<evidence type="ECO:0000313" key="4">
    <source>
        <dbReference type="Proteomes" id="UP000249065"/>
    </source>
</evidence>
<name>A0A327MC78_9PROT</name>
<dbReference type="Pfam" id="PF07158">
    <property type="entry name" value="MatC_N"/>
    <property type="match status" value="1"/>
</dbReference>
<feature type="transmembrane region" description="Helical" evidence="1">
    <location>
        <begin position="295"/>
        <end position="312"/>
    </location>
</feature>
<feature type="domain" description="Dicarboxylate carrier MatC N-terminal" evidence="2">
    <location>
        <begin position="1"/>
        <end position="149"/>
    </location>
</feature>
<keyword evidence="1" id="KW-1133">Transmembrane helix</keyword>
<dbReference type="OrthoDB" id="8738207at2"/>
<evidence type="ECO:0000313" key="3">
    <source>
        <dbReference type="EMBL" id="RAI60115.1"/>
    </source>
</evidence>
<feature type="transmembrane region" description="Helical" evidence="1">
    <location>
        <begin position="252"/>
        <end position="283"/>
    </location>
</feature>
<feature type="transmembrane region" description="Helical" evidence="1">
    <location>
        <begin position="176"/>
        <end position="195"/>
    </location>
</feature>
<reference evidence="4" key="1">
    <citation type="submission" date="2018-06" db="EMBL/GenBank/DDBJ databases">
        <authorList>
            <person name="Khan S.A."/>
        </authorList>
    </citation>
    <scope>NUCLEOTIDE SEQUENCE [LARGE SCALE GENOMIC DNA]</scope>
    <source>
        <strain evidence="4">DB-1506</strain>
    </source>
</reference>
<dbReference type="InterPro" id="IPR030676">
    <property type="entry name" value="CitT-rel"/>
</dbReference>
<protein>
    <recommendedName>
        <fullName evidence="2">Dicarboxylate carrier MatC N-terminal domain-containing protein</fullName>
    </recommendedName>
</protein>
<dbReference type="InterPro" id="IPR009827">
    <property type="entry name" value="MatC_N"/>
</dbReference>
<keyword evidence="1" id="KW-0472">Membrane</keyword>
<keyword evidence="1" id="KW-0812">Transmembrane</keyword>
<gene>
    <name evidence="3" type="ORF">DOO78_03215</name>
</gene>